<dbReference type="GO" id="GO:0043041">
    <property type="term" value="P:amino acid activation for nonribosomal peptide biosynthetic process"/>
    <property type="evidence" value="ECO:0007669"/>
    <property type="project" value="TreeGrafter"/>
</dbReference>
<dbReference type="Pfam" id="PF13193">
    <property type="entry name" value="AMP-binding_C"/>
    <property type="match status" value="1"/>
</dbReference>
<dbReference type="SUPFAM" id="SSF52777">
    <property type="entry name" value="CoA-dependent acyltransferases"/>
    <property type="match status" value="4"/>
</dbReference>
<feature type="domain" description="Carrier" evidence="4">
    <location>
        <begin position="1076"/>
        <end position="1151"/>
    </location>
</feature>
<dbReference type="SUPFAM" id="SSF56801">
    <property type="entry name" value="Acetyl-CoA synthetase-like"/>
    <property type="match status" value="1"/>
</dbReference>
<dbReference type="EMBL" id="JAGFVQ010000003">
    <property type="protein sequence ID" value="MBO4139026.1"/>
    <property type="molecule type" value="Genomic_DNA"/>
</dbReference>
<dbReference type="FunFam" id="1.10.1200.10:FF:000016">
    <property type="entry name" value="Non-ribosomal peptide synthase"/>
    <property type="match status" value="1"/>
</dbReference>
<dbReference type="RefSeq" id="WP_208576397.1">
    <property type="nucleotide sequence ID" value="NZ_JAGFVQ010000003.1"/>
</dbReference>
<evidence type="ECO:0000259" key="4">
    <source>
        <dbReference type="PROSITE" id="PS50075"/>
    </source>
</evidence>
<dbReference type="InterPro" id="IPR010071">
    <property type="entry name" value="AA_adenyl_dom"/>
</dbReference>
<dbReference type="InterPro" id="IPR020845">
    <property type="entry name" value="AMP-binding_CS"/>
</dbReference>
<name>A0AAW4JA65_9ACTN</name>
<dbReference type="InterPro" id="IPR009081">
    <property type="entry name" value="PP-bd_ACP"/>
</dbReference>
<dbReference type="PANTHER" id="PTHR45527:SF1">
    <property type="entry name" value="FATTY ACID SYNTHASE"/>
    <property type="match status" value="1"/>
</dbReference>
<proteinExistence type="predicted"/>
<dbReference type="Gene3D" id="3.30.559.30">
    <property type="entry name" value="Nonribosomal peptide synthetase, condensation domain"/>
    <property type="match status" value="2"/>
</dbReference>
<dbReference type="GO" id="GO:0031177">
    <property type="term" value="F:phosphopantetheine binding"/>
    <property type="evidence" value="ECO:0007669"/>
    <property type="project" value="InterPro"/>
</dbReference>
<feature type="domain" description="Carrier" evidence="4">
    <location>
        <begin position="12"/>
        <end position="87"/>
    </location>
</feature>
<keyword evidence="3" id="KW-0597">Phosphoprotein</keyword>
<dbReference type="Pfam" id="PF00668">
    <property type="entry name" value="Condensation"/>
    <property type="match status" value="2"/>
</dbReference>
<dbReference type="InterPro" id="IPR036736">
    <property type="entry name" value="ACP-like_sf"/>
</dbReference>
<dbReference type="NCBIfam" id="TIGR01733">
    <property type="entry name" value="AA-adenyl-dom"/>
    <property type="match status" value="1"/>
</dbReference>
<dbReference type="Gene3D" id="3.30.559.10">
    <property type="entry name" value="Chloramphenicol acetyltransferase-like domain"/>
    <property type="match status" value="2"/>
</dbReference>
<comment type="cofactor">
    <cofactor evidence="1">
        <name>pantetheine 4'-phosphate</name>
        <dbReference type="ChEBI" id="CHEBI:47942"/>
    </cofactor>
</comment>
<evidence type="ECO:0000256" key="1">
    <source>
        <dbReference type="ARBA" id="ARBA00001957"/>
    </source>
</evidence>
<dbReference type="FunFam" id="3.30.300.30:FF:000010">
    <property type="entry name" value="Enterobactin synthetase component F"/>
    <property type="match status" value="1"/>
</dbReference>
<keyword evidence="2" id="KW-0596">Phosphopantetheine</keyword>
<dbReference type="PANTHER" id="PTHR45527">
    <property type="entry name" value="NONRIBOSOMAL PEPTIDE SYNTHETASE"/>
    <property type="match status" value="1"/>
</dbReference>
<comment type="caution">
    <text evidence="5">The sequence shown here is derived from an EMBL/GenBank/DDBJ whole genome shotgun (WGS) entry which is preliminary data.</text>
</comment>
<dbReference type="SUPFAM" id="SSF47336">
    <property type="entry name" value="ACP-like"/>
    <property type="match status" value="2"/>
</dbReference>
<dbReference type="PROSITE" id="PS00455">
    <property type="entry name" value="AMP_BINDING"/>
    <property type="match status" value="1"/>
</dbReference>
<sequence length="1619" mass="174606">MSDRHDATGAPSGTDPRIDLVRSIFAAVLDKPTVAPDDNFFELGGESLLASRLLTRLQATFGAQLTPRQFFTAPTPADVVSRLDSYRASRPPIRRRDRPERIPLSFAQQRQWLLNQVAGGGCGYNTPLALWLSGELDVEALRYAVRDVIARHEPLRTVFPAEAGTPRQQILDVPDAATAVPVIPLDPGEARATIRRYAAEGFDLTRDAPLRTYLFVLGPTEHVLLLALHHVAVDGWSFAALRRDLSTAYLARSAGSAPAWPDLPVRYTDYAQWQRELADRDEGSLLAAQLDHWRTALEGLPERLTLPTDRPRPAVAGYEGGRVRLDLDAGLHRRLVDLAREHQATLFMVLQAGVTALLTRLGSGTDVPLGAPVAGRMDAALDDLVGFFVNTLVLRTDTGGDPSFHELIQRVRTADLAAFDAADVPFEHVVEAVNPARSLGVHPLFQVLFLMDTNVEPALETPDVTSRFETVDIGTSRFELAFTFRERRSTDGRPGGVDGLVEYAADVYDHSTVEAMAGYLRRLLDQAAADPDLPLSRYELLSAAGRSRVLTEWNGSTRSLPPGDLVTWLEDQAERTPSAVAVVTDTVSVPYTELHARANRLARELTRRGAGPEQVVAVLLDRSVDLLVAMLAVVKVGAVYLPVDPDLPDDRAGFMIRDAGAVVVVTTGAHRHRTPTALILDDPLDAARIDRQPSTTLTGTERRIGGPSAAAYVIYTSGSTGVPKGVVMPAAGLLNMVAWQADGGAGDPGGVTAHLASLGFDVSLQETLATLACGGAVAIPDPEVRTDPARLVHWLDRHRISMIIAPTLMIDGICTAAVAEHTELPALRDIVQAGSPLTVSENLRAVYRGRADRRLINQYGPTETHCAASFPVPGPLVTGSAATGVPIGRPVWNQRLYLLDETLRPVPPGVLGEVYIGGAGVARGYLANPALTATRFLPDPFGTPGERMYRTGDLARWNSDGTVTFAGRADHQVKIRGYRVEPGEVEAVLLRHSDVAQAVVTAVEAAPGDLRLVAHVVGADAGRPDVAGLRRHVSEALPSFMVPASFVVLDRLPENANGKVDRAALPAPRWTATGRAPRTPQEELLCRLVAEVLGLPEVGVDDGFFDLGGHSLLASQLAGRVRSVFGVDLPVRVVFDRQTVAGIAGAVDGLTAGRAPARPMPRPERVPLSFAQQRLWFVEQLASSVSSGSAYHLPLVFTLAGELDVVALEAAVGDVIGRHEILRTVIRACGDEPYQQVLDPEPFRLATTRCAEADVPAAVAAEVDRPFDLHGGRLLRARLLRLAADRHVLVVCLHHIATDGWSMRPLLRDLSAAYAARRGGSPPDWAPLPVQYADFTLWQRELLGSGGSGVAAQVRYWRERLAGLPEQIALPVDRPRPAVRGQRGRTFHFDLDADLHEGLTRLAHAGGASLFMALQVTLAGLLTRLGSGTDIPIGAPIAGRGDEAFSDLVGLFVNTLVLRTDTSGNPTFAELLARVRETDLGAYANQDVPFEQLVEVLNPTRSLSHNPLFQVALVLQNAGQATLELPGVQVAEQQAGLRHAKFDLLFAFTERRGDGGRPEGMDGLVEYPTDIFDEETVTALTQRLIQVMRAAVGDPDRRLDGVDVMLPGEREKLLAMLGS</sequence>
<dbReference type="Gene3D" id="2.30.38.10">
    <property type="entry name" value="Luciferase, Domain 3"/>
    <property type="match status" value="1"/>
</dbReference>
<organism evidence="5 6">
    <name type="scientific">Micromonospora tulbaghiae</name>
    <dbReference type="NCBI Taxonomy" id="479978"/>
    <lineage>
        <taxon>Bacteria</taxon>
        <taxon>Bacillati</taxon>
        <taxon>Actinomycetota</taxon>
        <taxon>Actinomycetes</taxon>
        <taxon>Micromonosporales</taxon>
        <taxon>Micromonosporaceae</taxon>
        <taxon>Micromonospora</taxon>
    </lineage>
</organism>
<gene>
    <name evidence="5" type="ORF">J5U46_02500</name>
</gene>
<evidence type="ECO:0000313" key="6">
    <source>
        <dbReference type="Proteomes" id="UP000669887"/>
    </source>
</evidence>
<dbReference type="SMART" id="SM00823">
    <property type="entry name" value="PKS_PP"/>
    <property type="match status" value="2"/>
</dbReference>
<dbReference type="Proteomes" id="UP000669887">
    <property type="component" value="Unassembled WGS sequence"/>
</dbReference>
<dbReference type="GO" id="GO:0003824">
    <property type="term" value="F:catalytic activity"/>
    <property type="evidence" value="ECO:0007669"/>
    <property type="project" value="InterPro"/>
</dbReference>
<reference evidence="5" key="1">
    <citation type="submission" date="2021-03" db="EMBL/GenBank/DDBJ databases">
        <title>X isolated from Micromonospora tulbaghiae.</title>
        <authorList>
            <person name="Stennett H.L."/>
        </authorList>
    </citation>
    <scope>NUCLEOTIDE SEQUENCE</scope>
    <source>
        <strain evidence="5">28M1-20</strain>
    </source>
</reference>
<dbReference type="InterPro" id="IPR025110">
    <property type="entry name" value="AMP-bd_C"/>
</dbReference>
<dbReference type="Gene3D" id="1.10.1200.10">
    <property type="entry name" value="ACP-like"/>
    <property type="match status" value="2"/>
</dbReference>
<dbReference type="Gene3D" id="3.40.50.980">
    <property type="match status" value="2"/>
</dbReference>
<dbReference type="GO" id="GO:0008610">
    <property type="term" value="P:lipid biosynthetic process"/>
    <property type="evidence" value="ECO:0007669"/>
    <property type="project" value="UniProtKB-ARBA"/>
</dbReference>
<protein>
    <submittedName>
        <fullName evidence="5">Amino acid adenylation domain-containing protein</fullName>
    </submittedName>
</protein>
<dbReference type="CDD" id="cd19540">
    <property type="entry name" value="LCL_NRPS-like"/>
    <property type="match status" value="2"/>
</dbReference>
<dbReference type="GO" id="GO:0005829">
    <property type="term" value="C:cytosol"/>
    <property type="evidence" value="ECO:0007669"/>
    <property type="project" value="TreeGrafter"/>
</dbReference>
<accession>A0AAW4JA65</accession>
<dbReference type="InterPro" id="IPR023213">
    <property type="entry name" value="CAT-like_dom_sf"/>
</dbReference>
<dbReference type="Pfam" id="PF00550">
    <property type="entry name" value="PP-binding"/>
    <property type="match status" value="2"/>
</dbReference>
<evidence type="ECO:0000256" key="2">
    <source>
        <dbReference type="ARBA" id="ARBA00022450"/>
    </source>
</evidence>
<dbReference type="InterPro" id="IPR000873">
    <property type="entry name" value="AMP-dep_synth/lig_dom"/>
</dbReference>
<evidence type="ECO:0000256" key="3">
    <source>
        <dbReference type="ARBA" id="ARBA00022553"/>
    </source>
</evidence>
<dbReference type="Gene3D" id="3.30.300.30">
    <property type="match status" value="1"/>
</dbReference>
<dbReference type="InterPro" id="IPR001242">
    <property type="entry name" value="Condensation_dom"/>
</dbReference>
<dbReference type="FunFam" id="2.30.38.10:FF:000001">
    <property type="entry name" value="Non-ribosomal peptide synthetase PvdI"/>
    <property type="match status" value="1"/>
</dbReference>
<dbReference type="InterPro" id="IPR020806">
    <property type="entry name" value="PKS_PP-bd"/>
</dbReference>
<dbReference type="PROSITE" id="PS50075">
    <property type="entry name" value="CARRIER"/>
    <property type="match status" value="2"/>
</dbReference>
<dbReference type="GO" id="GO:0072330">
    <property type="term" value="P:monocarboxylic acid biosynthetic process"/>
    <property type="evidence" value="ECO:0007669"/>
    <property type="project" value="UniProtKB-ARBA"/>
</dbReference>
<dbReference type="FunFam" id="3.40.50.980:FF:000001">
    <property type="entry name" value="Non-ribosomal peptide synthetase"/>
    <property type="match status" value="1"/>
</dbReference>
<dbReference type="GO" id="GO:0044550">
    <property type="term" value="P:secondary metabolite biosynthetic process"/>
    <property type="evidence" value="ECO:0007669"/>
    <property type="project" value="TreeGrafter"/>
</dbReference>
<dbReference type="InterPro" id="IPR045851">
    <property type="entry name" value="AMP-bd_C_sf"/>
</dbReference>
<dbReference type="Pfam" id="PF00501">
    <property type="entry name" value="AMP-binding"/>
    <property type="match status" value="1"/>
</dbReference>
<evidence type="ECO:0000313" key="5">
    <source>
        <dbReference type="EMBL" id="MBO4139026.1"/>
    </source>
</evidence>